<evidence type="ECO:0000313" key="1">
    <source>
        <dbReference type="EMBL" id="MDT0346181.1"/>
    </source>
</evidence>
<name>A0ABU2MX06_9ACTN</name>
<evidence type="ECO:0000313" key="2">
    <source>
        <dbReference type="Proteomes" id="UP001183246"/>
    </source>
</evidence>
<organism evidence="1 2">
    <name type="scientific">Streptomyces litchfieldiae</name>
    <dbReference type="NCBI Taxonomy" id="3075543"/>
    <lineage>
        <taxon>Bacteria</taxon>
        <taxon>Bacillati</taxon>
        <taxon>Actinomycetota</taxon>
        <taxon>Actinomycetes</taxon>
        <taxon>Kitasatosporales</taxon>
        <taxon>Streptomycetaceae</taxon>
        <taxon>Streptomyces</taxon>
    </lineage>
</organism>
<protein>
    <submittedName>
        <fullName evidence="1">DUF2795 domain-containing protein</fullName>
    </submittedName>
</protein>
<dbReference type="InterPro" id="IPR021527">
    <property type="entry name" value="DUF2795"/>
</dbReference>
<dbReference type="Proteomes" id="UP001183246">
    <property type="component" value="Unassembled WGS sequence"/>
</dbReference>
<comment type="caution">
    <text evidence="1">The sequence shown here is derived from an EMBL/GenBank/DDBJ whole genome shotgun (WGS) entry which is preliminary data.</text>
</comment>
<gene>
    <name evidence="1" type="ORF">RM590_26870</name>
</gene>
<dbReference type="Pfam" id="PF11387">
    <property type="entry name" value="DUF2795"/>
    <property type="match status" value="1"/>
</dbReference>
<reference evidence="2" key="1">
    <citation type="submission" date="2023-07" db="EMBL/GenBank/DDBJ databases">
        <title>30 novel species of actinomycetes from the DSMZ collection.</title>
        <authorList>
            <person name="Nouioui I."/>
        </authorList>
    </citation>
    <scope>NUCLEOTIDE SEQUENCE [LARGE SCALE GENOMIC DNA]</scope>
    <source>
        <strain evidence="2">DSM 44938</strain>
    </source>
</reference>
<sequence>MTVDPVALQNLLKNVAYPATKQRLMEEAAQRRADEQMMAALAALPEKEYRSTAEVSRDVIT</sequence>
<dbReference type="EMBL" id="JAVREL010000019">
    <property type="protein sequence ID" value="MDT0346181.1"/>
    <property type="molecule type" value="Genomic_DNA"/>
</dbReference>
<accession>A0ABU2MX06</accession>
<dbReference type="RefSeq" id="WP_311707307.1">
    <property type="nucleotide sequence ID" value="NZ_JAVREL010000019.1"/>
</dbReference>
<keyword evidence="2" id="KW-1185">Reference proteome</keyword>
<proteinExistence type="predicted"/>